<evidence type="ECO:0000259" key="1">
    <source>
        <dbReference type="Pfam" id="PF00561"/>
    </source>
</evidence>
<dbReference type="GO" id="GO:0008474">
    <property type="term" value="F:palmitoyl-(protein) hydrolase activity"/>
    <property type="evidence" value="ECO:0007669"/>
    <property type="project" value="TreeGrafter"/>
</dbReference>
<organism evidence="2 3">
    <name type="scientific">Pachysolen tannophilus NRRL Y-2460</name>
    <dbReference type="NCBI Taxonomy" id="669874"/>
    <lineage>
        <taxon>Eukaryota</taxon>
        <taxon>Fungi</taxon>
        <taxon>Dikarya</taxon>
        <taxon>Ascomycota</taxon>
        <taxon>Saccharomycotina</taxon>
        <taxon>Pichiomycetes</taxon>
        <taxon>Pachysolenaceae</taxon>
        <taxon>Pachysolen</taxon>
    </lineage>
</organism>
<dbReference type="PANTHER" id="PTHR12277">
    <property type="entry name" value="ALPHA/BETA HYDROLASE DOMAIN-CONTAINING PROTEIN"/>
    <property type="match status" value="1"/>
</dbReference>
<dbReference type="EMBL" id="KV454018">
    <property type="protein sequence ID" value="ODV93131.1"/>
    <property type="molecule type" value="Genomic_DNA"/>
</dbReference>
<feature type="domain" description="AB hydrolase-1" evidence="1">
    <location>
        <begin position="126"/>
        <end position="207"/>
    </location>
</feature>
<dbReference type="OrthoDB" id="10249433at2759"/>
<name>A0A1E4TN11_PACTA</name>
<dbReference type="Pfam" id="PF00561">
    <property type="entry name" value="Abhydrolase_1"/>
    <property type="match status" value="1"/>
</dbReference>
<reference evidence="3" key="1">
    <citation type="submission" date="2016-05" db="EMBL/GenBank/DDBJ databases">
        <title>Comparative genomics of biotechnologically important yeasts.</title>
        <authorList>
            <consortium name="DOE Joint Genome Institute"/>
            <person name="Riley R."/>
            <person name="Haridas S."/>
            <person name="Wolfe K.H."/>
            <person name="Lopes M.R."/>
            <person name="Hittinger C.T."/>
            <person name="Goker M."/>
            <person name="Salamov A."/>
            <person name="Wisecaver J."/>
            <person name="Long T.M."/>
            <person name="Aerts A.L."/>
            <person name="Barry K."/>
            <person name="Choi C."/>
            <person name="Clum A."/>
            <person name="Coughlan A.Y."/>
            <person name="Deshpande S."/>
            <person name="Douglass A.P."/>
            <person name="Hanson S.J."/>
            <person name="Klenk H.-P."/>
            <person name="Labutti K."/>
            <person name="Lapidus A."/>
            <person name="Lindquist E."/>
            <person name="Lipzen A."/>
            <person name="Meier-Kolthoff J.P."/>
            <person name="Ohm R.A."/>
            <person name="Otillar R.P."/>
            <person name="Pangilinan J."/>
            <person name="Peng Y."/>
            <person name="Rokas A."/>
            <person name="Rosa C.A."/>
            <person name="Scheuner C."/>
            <person name="Sibirny A.A."/>
            <person name="Slot J.C."/>
            <person name="Stielow J.B."/>
            <person name="Sun H."/>
            <person name="Kurtzman C.P."/>
            <person name="Blackwell M."/>
            <person name="Grigoriev I.V."/>
            <person name="Jeffries T.W."/>
        </authorList>
    </citation>
    <scope>NUCLEOTIDE SEQUENCE [LARGE SCALE GENOMIC DNA]</scope>
    <source>
        <strain evidence="3">NRRL Y-2460</strain>
    </source>
</reference>
<sequence length="305" mass="34370">MDFTSFSSVSDSRSSIINTFFKLTKTVSTLLGSAAVLGLGSLYWFQSKLVYPAYIADGHGKVDTPDVYGMDNYEHIDVVTRDNETIKMFVIRNDSSKIDYSNKTVLMLCPNAGNMGHSLPIAQLFYVNMKCNVIIYSYRGYGKSTGTPSEAGLKIDAESVCEWIMKDNQISNSKIILHGRSLGGAVAIYIASSHPNLIGGIILENTFLSITKLIPYLFPYLKYVSFLCHEKWNSENLIPEIPSNIPILFLSGAKDEIVPPIHMKELFKLSKSLDKTFKEFPNGFHNDTIVQENYWYYVDQFIEKI</sequence>
<proteinExistence type="predicted"/>
<evidence type="ECO:0000313" key="3">
    <source>
        <dbReference type="Proteomes" id="UP000094236"/>
    </source>
</evidence>
<dbReference type="Gene3D" id="3.40.50.1820">
    <property type="entry name" value="alpha/beta hydrolase"/>
    <property type="match status" value="1"/>
</dbReference>
<dbReference type="STRING" id="669874.A0A1E4TN11"/>
<accession>A0A1E4TN11</accession>
<dbReference type="SUPFAM" id="SSF53474">
    <property type="entry name" value="alpha/beta-Hydrolases"/>
    <property type="match status" value="1"/>
</dbReference>
<dbReference type="AlphaFoldDB" id="A0A1E4TN11"/>
<protein>
    <recommendedName>
        <fullName evidence="1">AB hydrolase-1 domain-containing protein</fullName>
    </recommendedName>
</protein>
<dbReference type="InterPro" id="IPR029058">
    <property type="entry name" value="AB_hydrolase_fold"/>
</dbReference>
<dbReference type="InterPro" id="IPR000073">
    <property type="entry name" value="AB_hydrolase_1"/>
</dbReference>
<dbReference type="Proteomes" id="UP000094236">
    <property type="component" value="Unassembled WGS sequence"/>
</dbReference>
<evidence type="ECO:0000313" key="2">
    <source>
        <dbReference type="EMBL" id="ODV93131.1"/>
    </source>
</evidence>
<dbReference type="PANTHER" id="PTHR12277:SF81">
    <property type="entry name" value="PROTEIN ABHD13"/>
    <property type="match status" value="1"/>
</dbReference>
<gene>
    <name evidence="2" type="ORF">PACTADRAFT_51761</name>
</gene>
<keyword evidence="3" id="KW-1185">Reference proteome</keyword>
<dbReference type="GO" id="GO:0016020">
    <property type="term" value="C:membrane"/>
    <property type="evidence" value="ECO:0007669"/>
    <property type="project" value="TreeGrafter"/>
</dbReference>